<dbReference type="EMBL" id="JASCZI010272028">
    <property type="protein sequence ID" value="MED6219384.1"/>
    <property type="molecule type" value="Genomic_DNA"/>
</dbReference>
<keyword evidence="1" id="KW-1133">Transmembrane helix</keyword>
<evidence type="ECO:0000256" key="1">
    <source>
        <dbReference type="SAM" id="Phobius"/>
    </source>
</evidence>
<proteinExistence type="predicted"/>
<protein>
    <submittedName>
        <fullName evidence="2">Uncharacterized protein</fullName>
    </submittedName>
</protein>
<sequence>MCPVMYLSRCPSLARRSRRSFAITQSLVPAFLGGLMSLEFRISLMMSSFLVLNCVYSSYLGGLWFVNSYGLLEFARLKSTLYSMEVDVGAEAWDLHGYFGEFGHKIWESTSENKVRSTVQEHHAPEFCDMNFWISDPIISFQSGRQSKIRWHPEGHDLIRKRGGLFFGFTRVAGDGVRDVSRCSRCSHDLLGMVMIVAALTISVIFRVGDAIRTRIVAIVTTSSSASSISAFSSIVVSMSSSIAVLVVTELSEFSLECGDQGEEFFDIGGHQKEVLLKSKYSARASKRADSGA</sequence>
<keyword evidence="1" id="KW-0472">Membrane</keyword>
<keyword evidence="1" id="KW-0812">Transmembrane</keyword>
<feature type="transmembrane region" description="Helical" evidence="1">
    <location>
        <begin position="190"/>
        <end position="209"/>
    </location>
</feature>
<gene>
    <name evidence="2" type="ORF">PIB30_035302</name>
</gene>
<keyword evidence="3" id="KW-1185">Reference proteome</keyword>
<dbReference type="Proteomes" id="UP001341840">
    <property type="component" value="Unassembled WGS sequence"/>
</dbReference>
<evidence type="ECO:0000313" key="3">
    <source>
        <dbReference type="Proteomes" id="UP001341840"/>
    </source>
</evidence>
<feature type="transmembrane region" description="Helical" evidence="1">
    <location>
        <begin position="21"/>
        <end position="38"/>
    </location>
</feature>
<comment type="caution">
    <text evidence="2">The sequence shown here is derived from an EMBL/GenBank/DDBJ whole genome shotgun (WGS) entry which is preliminary data.</text>
</comment>
<feature type="transmembrane region" description="Helical" evidence="1">
    <location>
        <begin position="44"/>
        <end position="66"/>
    </location>
</feature>
<name>A0ABU6ZAS4_9FABA</name>
<accession>A0ABU6ZAS4</accession>
<organism evidence="2 3">
    <name type="scientific">Stylosanthes scabra</name>
    <dbReference type="NCBI Taxonomy" id="79078"/>
    <lineage>
        <taxon>Eukaryota</taxon>
        <taxon>Viridiplantae</taxon>
        <taxon>Streptophyta</taxon>
        <taxon>Embryophyta</taxon>
        <taxon>Tracheophyta</taxon>
        <taxon>Spermatophyta</taxon>
        <taxon>Magnoliopsida</taxon>
        <taxon>eudicotyledons</taxon>
        <taxon>Gunneridae</taxon>
        <taxon>Pentapetalae</taxon>
        <taxon>rosids</taxon>
        <taxon>fabids</taxon>
        <taxon>Fabales</taxon>
        <taxon>Fabaceae</taxon>
        <taxon>Papilionoideae</taxon>
        <taxon>50 kb inversion clade</taxon>
        <taxon>dalbergioids sensu lato</taxon>
        <taxon>Dalbergieae</taxon>
        <taxon>Pterocarpus clade</taxon>
        <taxon>Stylosanthes</taxon>
    </lineage>
</organism>
<evidence type="ECO:0000313" key="2">
    <source>
        <dbReference type="EMBL" id="MED6219384.1"/>
    </source>
</evidence>
<reference evidence="2 3" key="1">
    <citation type="journal article" date="2023" name="Plants (Basel)">
        <title>Bridging the Gap: Combining Genomics and Transcriptomics Approaches to Understand Stylosanthes scabra, an Orphan Legume from the Brazilian Caatinga.</title>
        <authorList>
            <person name="Ferreira-Neto J.R.C."/>
            <person name="da Silva M.D."/>
            <person name="Binneck E."/>
            <person name="de Melo N.F."/>
            <person name="da Silva R.H."/>
            <person name="de Melo A.L.T.M."/>
            <person name="Pandolfi V."/>
            <person name="Bustamante F.O."/>
            <person name="Brasileiro-Vidal A.C."/>
            <person name="Benko-Iseppon A.M."/>
        </authorList>
    </citation>
    <scope>NUCLEOTIDE SEQUENCE [LARGE SCALE GENOMIC DNA]</scope>
    <source>
        <tissue evidence="2">Leaves</tissue>
    </source>
</reference>